<protein>
    <submittedName>
        <fullName evidence="1">Uncharacterized protein</fullName>
    </submittedName>
</protein>
<dbReference type="AlphaFoldDB" id="A0A482X9B8"/>
<organism evidence="1 2">
    <name type="scientific">Laodelphax striatellus</name>
    <name type="common">Small brown planthopper</name>
    <name type="synonym">Delphax striatella</name>
    <dbReference type="NCBI Taxonomy" id="195883"/>
    <lineage>
        <taxon>Eukaryota</taxon>
        <taxon>Metazoa</taxon>
        <taxon>Ecdysozoa</taxon>
        <taxon>Arthropoda</taxon>
        <taxon>Hexapoda</taxon>
        <taxon>Insecta</taxon>
        <taxon>Pterygota</taxon>
        <taxon>Neoptera</taxon>
        <taxon>Paraneoptera</taxon>
        <taxon>Hemiptera</taxon>
        <taxon>Auchenorrhyncha</taxon>
        <taxon>Fulgoroidea</taxon>
        <taxon>Delphacidae</taxon>
        <taxon>Criomorphinae</taxon>
        <taxon>Laodelphax</taxon>
    </lineage>
</organism>
<dbReference type="EMBL" id="QKKF02015211">
    <property type="protein sequence ID" value="RZF42343.1"/>
    <property type="molecule type" value="Genomic_DNA"/>
</dbReference>
<evidence type="ECO:0000313" key="2">
    <source>
        <dbReference type="Proteomes" id="UP000291343"/>
    </source>
</evidence>
<accession>A0A482X9B8</accession>
<proteinExistence type="predicted"/>
<dbReference type="InParanoid" id="A0A482X9B8"/>
<reference evidence="1 2" key="1">
    <citation type="journal article" date="2017" name="Gigascience">
        <title>Genome sequence of the small brown planthopper, Laodelphax striatellus.</title>
        <authorList>
            <person name="Zhu J."/>
            <person name="Jiang F."/>
            <person name="Wang X."/>
            <person name="Yang P."/>
            <person name="Bao Y."/>
            <person name="Zhao W."/>
            <person name="Wang W."/>
            <person name="Lu H."/>
            <person name="Wang Q."/>
            <person name="Cui N."/>
            <person name="Li J."/>
            <person name="Chen X."/>
            <person name="Luo L."/>
            <person name="Yu J."/>
            <person name="Kang L."/>
            <person name="Cui F."/>
        </authorList>
    </citation>
    <scope>NUCLEOTIDE SEQUENCE [LARGE SCALE GENOMIC DNA]</scope>
    <source>
        <strain evidence="1">Lst14</strain>
    </source>
</reference>
<sequence>MSATAWVGCEVPAVASTAGEECKCIALSRMKKKSAAQELKLPVATQFRFRLCLDEKVTPVSVNFQLFPIGLLSATSGVFNYLLHCIWGKGATWSTHSFPHRLGITTVPNRVSLNP</sequence>
<gene>
    <name evidence="1" type="ORF">LSTR_LSTR004151</name>
</gene>
<name>A0A482X9B8_LAOST</name>
<dbReference type="Proteomes" id="UP000291343">
    <property type="component" value="Unassembled WGS sequence"/>
</dbReference>
<keyword evidence="2" id="KW-1185">Reference proteome</keyword>
<comment type="caution">
    <text evidence="1">The sequence shown here is derived from an EMBL/GenBank/DDBJ whole genome shotgun (WGS) entry which is preliminary data.</text>
</comment>
<evidence type="ECO:0000313" key="1">
    <source>
        <dbReference type="EMBL" id="RZF42343.1"/>
    </source>
</evidence>